<organism evidence="2 3">
    <name type="scientific">candidate division MSBL1 archaeon SCGC-AAA259E19</name>
    <dbReference type="NCBI Taxonomy" id="1698264"/>
    <lineage>
        <taxon>Archaea</taxon>
        <taxon>Methanobacteriati</taxon>
        <taxon>Methanobacteriota</taxon>
        <taxon>candidate division MSBL1</taxon>
    </lineage>
</organism>
<dbReference type="Proteomes" id="UP000070284">
    <property type="component" value="Unassembled WGS sequence"/>
</dbReference>
<evidence type="ECO:0000313" key="2">
    <source>
        <dbReference type="EMBL" id="KXA94807.1"/>
    </source>
</evidence>
<sequence>MGRSKARNIPVPNPRPRRKRSKIGKEKEVPTRKVNSPVRAIPINRNFLISIFPVFIPIPMTKTNTLTVKAGATKPRSVSDTLKLSLISGRNEPLSWIRIPPKMTK</sequence>
<reference evidence="2 3" key="1">
    <citation type="journal article" date="2016" name="Sci. Rep.">
        <title>Metabolic traits of an uncultured archaeal lineage -MSBL1- from brine pools of the Red Sea.</title>
        <authorList>
            <person name="Mwirichia R."/>
            <person name="Alam I."/>
            <person name="Rashid M."/>
            <person name="Vinu M."/>
            <person name="Ba-Alawi W."/>
            <person name="Anthony Kamau A."/>
            <person name="Kamanda Ngugi D."/>
            <person name="Goker M."/>
            <person name="Klenk H.P."/>
            <person name="Bajic V."/>
            <person name="Stingl U."/>
        </authorList>
    </citation>
    <scope>NUCLEOTIDE SEQUENCE [LARGE SCALE GENOMIC DNA]</scope>
    <source>
        <strain evidence="2">SCGC-AAA259E19</strain>
    </source>
</reference>
<gene>
    <name evidence="2" type="ORF">AKJ65_03325</name>
</gene>
<keyword evidence="3" id="KW-1185">Reference proteome</keyword>
<dbReference type="AlphaFoldDB" id="A0A133UKS6"/>
<proteinExistence type="predicted"/>
<evidence type="ECO:0000256" key="1">
    <source>
        <dbReference type="SAM" id="MobiDB-lite"/>
    </source>
</evidence>
<comment type="caution">
    <text evidence="2">The sequence shown here is derived from an EMBL/GenBank/DDBJ whole genome shotgun (WGS) entry which is preliminary data.</text>
</comment>
<accession>A0A133UKS6</accession>
<dbReference type="EMBL" id="LHXO01000038">
    <property type="protein sequence ID" value="KXA94807.1"/>
    <property type="molecule type" value="Genomic_DNA"/>
</dbReference>
<protein>
    <submittedName>
        <fullName evidence="2">Uncharacterized protein</fullName>
    </submittedName>
</protein>
<name>A0A133UKS6_9EURY</name>
<feature type="region of interest" description="Disordered" evidence="1">
    <location>
        <begin position="1"/>
        <end position="33"/>
    </location>
</feature>
<evidence type="ECO:0000313" key="3">
    <source>
        <dbReference type="Proteomes" id="UP000070284"/>
    </source>
</evidence>